<gene>
    <name evidence="4" type="ORF">NEMVEDRAFT_v1g45593</name>
</gene>
<evidence type="ECO:0000256" key="3">
    <source>
        <dbReference type="PROSITE-ProRule" id="PRU00023"/>
    </source>
</evidence>
<dbReference type="PROSITE" id="PS50297">
    <property type="entry name" value="ANK_REP_REGION"/>
    <property type="match status" value="3"/>
</dbReference>
<reference evidence="4 5" key="1">
    <citation type="journal article" date="2007" name="Science">
        <title>Sea anemone genome reveals ancestral eumetazoan gene repertoire and genomic organization.</title>
        <authorList>
            <person name="Putnam N.H."/>
            <person name="Srivastava M."/>
            <person name="Hellsten U."/>
            <person name="Dirks B."/>
            <person name="Chapman J."/>
            <person name="Salamov A."/>
            <person name="Terry A."/>
            <person name="Shapiro H."/>
            <person name="Lindquist E."/>
            <person name="Kapitonov V.V."/>
            <person name="Jurka J."/>
            <person name="Genikhovich G."/>
            <person name="Grigoriev I.V."/>
            <person name="Lucas S.M."/>
            <person name="Steele R.E."/>
            <person name="Finnerty J.R."/>
            <person name="Technau U."/>
            <person name="Martindale M.Q."/>
            <person name="Rokhsar D.S."/>
        </authorList>
    </citation>
    <scope>NUCLEOTIDE SEQUENCE [LARGE SCALE GENOMIC DNA]</scope>
    <source>
        <strain evidence="5">CH2 X CH6</strain>
    </source>
</reference>
<keyword evidence="1" id="KW-0677">Repeat</keyword>
<dbReference type="PROSITE" id="PS50088">
    <property type="entry name" value="ANK_REPEAT"/>
    <property type="match status" value="3"/>
</dbReference>
<dbReference type="PANTHER" id="PTHR24198">
    <property type="entry name" value="ANKYRIN REPEAT AND PROTEIN KINASE DOMAIN-CONTAINING PROTEIN"/>
    <property type="match status" value="1"/>
</dbReference>
<evidence type="ECO:0000256" key="2">
    <source>
        <dbReference type="ARBA" id="ARBA00023043"/>
    </source>
</evidence>
<feature type="repeat" description="ANK" evidence="3">
    <location>
        <begin position="87"/>
        <end position="112"/>
    </location>
</feature>
<dbReference type="InterPro" id="IPR002110">
    <property type="entry name" value="Ankyrin_rpt"/>
</dbReference>
<feature type="repeat" description="ANK" evidence="3">
    <location>
        <begin position="54"/>
        <end position="86"/>
    </location>
</feature>
<dbReference type="HOGENOM" id="CLU_000134_18_9_1"/>
<feature type="repeat" description="ANK" evidence="3">
    <location>
        <begin position="20"/>
        <end position="42"/>
    </location>
</feature>
<dbReference type="InParanoid" id="A7S5D8"/>
<proteinExistence type="predicted"/>
<evidence type="ECO:0000256" key="1">
    <source>
        <dbReference type="ARBA" id="ARBA00022737"/>
    </source>
</evidence>
<name>A7S5D8_NEMVE</name>
<dbReference type="Pfam" id="PF00023">
    <property type="entry name" value="Ank"/>
    <property type="match status" value="1"/>
</dbReference>
<evidence type="ECO:0000313" key="5">
    <source>
        <dbReference type="Proteomes" id="UP000001593"/>
    </source>
</evidence>
<keyword evidence="5" id="KW-1185">Reference proteome</keyword>
<accession>A7S5D8</accession>
<dbReference type="EMBL" id="DS469582">
    <property type="protein sequence ID" value="EDO41105.1"/>
    <property type="molecule type" value="Genomic_DNA"/>
</dbReference>
<dbReference type="SMART" id="SM00248">
    <property type="entry name" value="ANK"/>
    <property type="match status" value="3"/>
</dbReference>
<evidence type="ECO:0000313" key="4">
    <source>
        <dbReference type="EMBL" id="EDO41105.1"/>
    </source>
</evidence>
<dbReference type="Gene3D" id="1.25.40.20">
    <property type="entry name" value="Ankyrin repeat-containing domain"/>
    <property type="match status" value="1"/>
</dbReference>
<keyword evidence="2 3" id="KW-0040">ANK repeat</keyword>
<dbReference type="PANTHER" id="PTHR24198:SF165">
    <property type="entry name" value="ANKYRIN REPEAT-CONTAINING PROTEIN-RELATED"/>
    <property type="match status" value="1"/>
</dbReference>
<sequence>LKAAKALMHHGADPSVQCNNGTTPLHLVARHGSQSLAELLLSDPRASVNTVCHGGLSPFHLACVSGNAQMCELFLAHEADIWLKSAEGRSPLHLAAASGHHQVVDMIMKYGE</sequence>
<dbReference type="Pfam" id="PF12796">
    <property type="entry name" value="Ank_2"/>
    <property type="match status" value="1"/>
</dbReference>
<protein>
    <submittedName>
        <fullName evidence="4">Uncharacterized protein</fullName>
    </submittedName>
</protein>
<organism evidence="4 5">
    <name type="scientific">Nematostella vectensis</name>
    <name type="common">Starlet sea anemone</name>
    <dbReference type="NCBI Taxonomy" id="45351"/>
    <lineage>
        <taxon>Eukaryota</taxon>
        <taxon>Metazoa</taxon>
        <taxon>Cnidaria</taxon>
        <taxon>Anthozoa</taxon>
        <taxon>Hexacorallia</taxon>
        <taxon>Actiniaria</taxon>
        <taxon>Edwardsiidae</taxon>
        <taxon>Nematostella</taxon>
    </lineage>
</organism>
<dbReference type="PhylomeDB" id="A7S5D8"/>
<dbReference type="STRING" id="45351.A7S5D8"/>
<dbReference type="AlphaFoldDB" id="A7S5D8"/>
<dbReference type="eggNOG" id="KOG4177">
    <property type="taxonomic scope" value="Eukaryota"/>
</dbReference>
<dbReference type="SUPFAM" id="SSF48403">
    <property type="entry name" value="Ankyrin repeat"/>
    <property type="match status" value="1"/>
</dbReference>
<dbReference type="Proteomes" id="UP000001593">
    <property type="component" value="Unassembled WGS sequence"/>
</dbReference>
<feature type="non-terminal residue" evidence="4">
    <location>
        <position position="1"/>
    </location>
</feature>
<dbReference type="InterPro" id="IPR036770">
    <property type="entry name" value="Ankyrin_rpt-contain_sf"/>
</dbReference>
<feature type="non-terminal residue" evidence="4">
    <location>
        <position position="112"/>
    </location>
</feature>